<keyword evidence="3" id="KW-0032">Aminotransferase</keyword>
<dbReference type="InterPro" id="IPR036038">
    <property type="entry name" value="Aminotransferase-like"/>
</dbReference>
<dbReference type="Gene3D" id="3.30.470.10">
    <property type="match status" value="1"/>
</dbReference>
<dbReference type="InterPro" id="IPR043131">
    <property type="entry name" value="BCAT-like_N"/>
</dbReference>
<dbReference type="InterPro" id="IPR005801">
    <property type="entry name" value="ADC_synthase"/>
</dbReference>
<dbReference type="PANTHER" id="PTHR11236">
    <property type="entry name" value="AMINOBENZOATE/ANTHRANILATE SYNTHASE"/>
    <property type="match status" value="1"/>
</dbReference>
<gene>
    <name evidence="3" type="primary">pabB</name>
    <name evidence="3" type="ORF">PQO03_16640</name>
</gene>
<keyword evidence="3" id="KW-0808">Transferase</keyword>
<dbReference type="InterPro" id="IPR001544">
    <property type="entry name" value="Aminotrans_IV"/>
</dbReference>
<dbReference type="GO" id="GO:0046820">
    <property type="term" value="F:4-amino-4-deoxychorismate synthase activity"/>
    <property type="evidence" value="ECO:0007669"/>
    <property type="project" value="UniProtKB-EC"/>
</dbReference>
<dbReference type="Pfam" id="PF00425">
    <property type="entry name" value="Chorismate_bind"/>
    <property type="match status" value="1"/>
</dbReference>
<dbReference type="PRINTS" id="PR00095">
    <property type="entry name" value="ANTSNTHASEI"/>
</dbReference>
<dbReference type="NCBIfam" id="TIGR00553">
    <property type="entry name" value="pabB"/>
    <property type="match status" value="1"/>
</dbReference>
<dbReference type="Gene3D" id="3.20.10.10">
    <property type="entry name" value="D-amino Acid Aminotransferase, subunit A, domain 2"/>
    <property type="match status" value="1"/>
</dbReference>
<feature type="compositionally biased region" description="Basic and acidic residues" evidence="1">
    <location>
        <begin position="199"/>
        <end position="211"/>
    </location>
</feature>
<protein>
    <submittedName>
        <fullName evidence="3">Aminodeoxychorismate synthase component I</fullName>
        <ecNumber evidence="3">2.6.1.85</ecNumber>
    </submittedName>
</protein>
<dbReference type="Pfam" id="PF01063">
    <property type="entry name" value="Aminotran_4"/>
    <property type="match status" value="1"/>
</dbReference>
<dbReference type="InterPro" id="IPR043132">
    <property type="entry name" value="BCAT-like_C"/>
</dbReference>
<accession>A0ABY7VU72</accession>
<evidence type="ECO:0000259" key="2">
    <source>
        <dbReference type="Pfam" id="PF00425"/>
    </source>
</evidence>
<dbReference type="Gene3D" id="3.60.120.10">
    <property type="entry name" value="Anthranilate synthase"/>
    <property type="match status" value="1"/>
</dbReference>
<dbReference type="EMBL" id="CP117812">
    <property type="protein sequence ID" value="WDE97456.1"/>
    <property type="molecule type" value="Genomic_DNA"/>
</dbReference>
<sequence>MNKAYFLNEGKLFFSDQIRSVKSCNKKEKIKDFITDAESSASQGHHVLGFLSYEASLAFDEKHQIIQNNKLPMAMAMTFDSIEELDHIPEAKEVLNKVSIKPLINKAEYCDSIEKALDYIKNGDTYQINYTFRCELELKNSPEQFFLHLIKNHPVPYASYIETDDYQIISLSPELFLSRRANTLTTKPMKGTSKRSGRWKQDEKRRQDLSKCPKGKAENIMIVDLMRNDLSRICQTVTTKDLFEVTRYPSLHQMTGTVQGKLSPDLSLFNILDATYPPGSITGAPKIRAMEIIKDLESSPRGIYTGSIFHLNPNGDFDFNVCIRTIECHQNQTLLGIGSGIVADSGSGPEWDECLLKSSFLNFPPPPSEVFTTLLWSRDNSFNYLERHLIRLEQSCQWLLRDFDKKQCQRELNELEQKLINSSSQFSKVRIAINFDGLHTINHHDIQNPVWKDLSIGIYKGDKINSKDPYIYHKTDRREIYTKAYQYAQDNNYDEVILLNKKGHVCEGSISTLMIMDQEGQKIVPKLKSGLLPSIIRQVLLDSGEAIEKVLTLKDLHQAKNIFMGNSVRNWGQVKKIDY</sequence>
<dbReference type="InterPro" id="IPR015890">
    <property type="entry name" value="Chorismate_C"/>
</dbReference>
<proteinExistence type="predicted"/>
<feature type="domain" description="Chorismate-utilising enzyme C-terminal" evidence="2">
    <location>
        <begin position="106"/>
        <end position="357"/>
    </location>
</feature>
<keyword evidence="4" id="KW-1185">Reference proteome</keyword>
<evidence type="ECO:0000313" key="4">
    <source>
        <dbReference type="Proteomes" id="UP001214250"/>
    </source>
</evidence>
<evidence type="ECO:0000256" key="1">
    <source>
        <dbReference type="SAM" id="MobiDB-lite"/>
    </source>
</evidence>
<dbReference type="SUPFAM" id="SSF56752">
    <property type="entry name" value="D-aminoacid aminotransferase-like PLP-dependent enzymes"/>
    <property type="match status" value="1"/>
</dbReference>
<feature type="region of interest" description="Disordered" evidence="1">
    <location>
        <begin position="186"/>
        <end position="211"/>
    </location>
</feature>
<dbReference type="PANTHER" id="PTHR11236:SF50">
    <property type="entry name" value="AMINODEOXYCHORISMATE SYNTHASE COMPONENT 1"/>
    <property type="match status" value="1"/>
</dbReference>
<name>A0ABY7VU72_9BACT</name>
<dbReference type="Proteomes" id="UP001214250">
    <property type="component" value="Chromosome 2"/>
</dbReference>
<dbReference type="InterPro" id="IPR019999">
    <property type="entry name" value="Anth_synth_I-like"/>
</dbReference>
<dbReference type="InterPro" id="IPR005802">
    <property type="entry name" value="ADC_synth_comp_1"/>
</dbReference>
<organism evidence="3 4">
    <name type="scientific">Lentisphaera profundi</name>
    <dbReference type="NCBI Taxonomy" id="1658616"/>
    <lineage>
        <taxon>Bacteria</taxon>
        <taxon>Pseudomonadati</taxon>
        <taxon>Lentisphaerota</taxon>
        <taxon>Lentisphaeria</taxon>
        <taxon>Lentisphaerales</taxon>
        <taxon>Lentisphaeraceae</taxon>
        <taxon>Lentisphaera</taxon>
    </lineage>
</organism>
<dbReference type="SUPFAM" id="SSF56322">
    <property type="entry name" value="ADC synthase"/>
    <property type="match status" value="1"/>
</dbReference>
<evidence type="ECO:0000313" key="3">
    <source>
        <dbReference type="EMBL" id="WDE97456.1"/>
    </source>
</evidence>
<reference evidence="3 4" key="1">
    <citation type="submission" date="2023-02" db="EMBL/GenBank/DDBJ databases">
        <title>Genome sequence of Lentisphaera profundi SAORIC-696.</title>
        <authorList>
            <person name="Kim e."/>
            <person name="Cho J.-C."/>
            <person name="Choi A."/>
            <person name="Kang I."/>
        </authorList>
    </citation>
    <scope>NUCLEOTIDE SEQUENCE [LARGE SCALE GENOMIC DNA]</scope>
    <source>
        <strain evidence="3 4">SAORIC-696</strain>
    </source>
</reference>
<dbReference type="RefSeq" id="WP_274151854.1">
    <property type="nucleotide sequence ID" value="NZ_CP117812.1"/>
</dbReference>
<dbReference type="EC" id="2.6.1.85" evidence="3"/>